<dbReference type="PROSITE" id="PS50887">
    <property type="entry name" value="GGDEF"/>
    <property type="match status" value="1"/>
</dbReference>
<dbReference type="Pfam" id="PF00990">
    <property type="entry name" value="GGDEF"/>
    <property type="match status" value="1"/>
</dbReference>
<proteinExistence type="predicted"/>
<evidence type="ECO:0000313" key="8">
    <source>
        <dbReference type="Proteomes" id="UP000254799"/>
    </source>
</evidence>
<dbReference type="InterPro" id="IPR050469">
    <property type="entry name" value="Diguanylate_Cyclase"/>
</dbReference>
<reference evidence="7 8" key="1">
    <citation type="submission" date="2018-06" db="EMBL/GenBank/DDBJ databases">
        <authorList>
            <consortium name="Pathogen Informatics"/>
            <person name="Doyle S."/>
        </authorList>
    </citation>
    <scope>NUCLEOTIDE SEQUENCE [LARGE SCALE GENOMIC DNA]</scope>
    <source>
        <strain evidence="7 8">NCTC8849</strain>
    </source>
</reference>
<evidence type="ECO:0000256" key="4">
    <source>
        <dbReference type="ARBA" id="ARBA00023134"/>
    </source>
</evidence>
<dbReference type="InterPro" id="IPR029787">
    <property type="entry name" value="Nucleotide_cyclase"/>
</dbReference>
<dbReference type="SUPFAM" id="SSF55073">
    <property type="entry name" value="Nucleotide cyclase"/>
    <property type="match status" value="1"/>
</dbReference>
<evidence type="ECO:0000259" key="6">
    <source>
        <dbReference type="PROSITE" id="PS50887"/>
    </source>
</evidence>
<dbReference type="PANTHER" id="PTHR45138:SF9">
    <property type="entry name" value="DIGUANYLATE CYCLASE DGCM-RELATED"/>
    <property type="match status" value="1"/>
</dbReference>
<dbReference type="GO" id="GO:1902201">
    <property type="term" value="P:negative regulation of bacterial-type flagellum-dependent cell motility"/>
    <property type="evidence" value="ECO:0007669"/>
    <property type="project" value="TreeGrafter"/>
</dbReference>
<dbReference type="GO" id="GO:0005886">
    <property type="term" value="C:plasma membrane"/>
    <property type="evidence" value="ECO:0007669"/>
    <property type="project" value="TreeGrafter"/>
</dbReference>
<name>A0A377WH13_KLEPN</name>
<sequence length="83" mass="9062">MLLPGIDEAGAHQCASEIYTQVRNMTLRDGLTEIGQVDVSIGIASYPQHTQSDSLLRAADAALYRAKELGRSRIVSFVRLKTS</sequence>
<evidence type="ECO:0000256" key="1">
    <source>
        <dbReference type="ARBA" id="ARBA00001946"/>
    </source>
</evidence>
<evidence type="ECO:0000256" key="5">
    <source>
        <dbReference type="ARBA" id="ARBA00034247"/>
    </source>
</evidence>
<dbReference type="AlphaFoldDB" id="A0A377WH13"/>
<dbReference type="Proteomes" id="UP000254799">
    <property type="component" value="Unassembled WGS sequence"/>
</dbReference>
<protein>
    <recommendedName>
        <fullName evidence="3">diguanylate cyclase</fullName>
        <ecNumber evidence="3">2.7.7.65</ecNumber>
    </recommendedName>
</protein>
<comment type="pathway">
    <text evidence="2">Purine metabolism; 3',5'-cyclic di-GMP biosynthesis.</text>
</comment>
<dbReference type="EMBL" id="UGLC01000002">
    <property type="protein sequence ID" value="STT53953.1"/>
    <property type="molecule type" value="Genomic_DNA"/>
</dbReference>
<dbReference type="Gene3D" id="3.30.70.270">
    <property type="match status" value="1"/>
</dbReference>
<dbReference type="GO" id="GO:0052621">
    <property type="term" value="F:diguanylate cyclase activity"/>
    <property type="evidence" value="ECO:0007669"/>
    <property type="project" value="UniProtKB-EC"/>
</dbReference>
<feature type="domain" description="GGDEF" evidence="6">
    <location>
        <begin position="1"/>
        <end position="79"/>
    </location>
</feature>
<keyword evidence="4" id="KW-0547">Nucleotide-binding</keyword>
<comment type="catalytic activity">
    <reaction evidence="5">
        <text>2 GTP = 3',3'-c-di-GMP + 2 diphosphate</text>
        <dbReference type="Rhea" id="RHEA:24898"/>
        <dbReference type="ChEBI" id="CHEBI:33019"/>
        <dbReference type="ChEBI" id="CHEBI:37565"/>
        <dbReference type="ChEBI" id="CHEBI:58805"/>
        <dbReference type="EC" id="2.7.7.65"/>
    </reaction>
</comment>
<evidence type="ECO:0000256" key="3">
    <source>
        <dbReference type="ARBA" id="ARBA00012528"/>
    </source>
</evidence>
<keyword evidence="4" id="KW-0342">GTP-binding</keyword>
<comment type="cofactor">
    <cofactor evidence="1">
        <name>Mg(2+)</name>
        <dbReference type="ChEBI" id="CHEBI:18420"/>
    </cofactor>
</comment>
<organism evidence="7 8">
    <name type="scientific">Klebsiella pneumoniae</name>
    <dbReference type="NCBI Taxonomy" id="573"/>
    <lineage>
        <taxon>Bacteria</taxon>
        <taxon>Pseudomonadati</taxon>
        <taxon>Pseudomonadota</taxon>
        <taxon>Gammaproteobacteria</taxon>
        <taxon>Enterobacterales</taxon>
        <taxon>Enterobacteriaceae</taxon>
        <taxon>Klebsiella/Raoultella group</taxon>
        <taxon>Klebsiella</taxon>
        <taxon>Klebsiella pneumoniae complex</taxon>
    </lineage>
</organism>
<evidence type="ECO:0000313" key="7">
    <source>
        <dbReference type="EMBL" id="STT53953.1"/>
    </source>
</evidence>
<accession>A0A377WH13</accession>
<dbReference type="GO" id="GO:0043709">
    <property type="term" value="P:cell adhesion involved in single-species biofilm formation"/>
    <property type="evidence" value="ECO:0007669"/>
    <property type="project" value="TreeGrafter"/>
</dbReference>
<dbReference type="InterPro" id="IPR000160">
    <property type="entry name" value="GGDEF_dom"/>
</dbReference>
<dbReference type="NCBIfam" id="TIGR00254">
    <property type="entry name" value="GGDEF"/>
    <property type="match status" value="1"/>
</dbReference>
<gene>
    <name evidence="7" type="primary">cph2_2</name>
    <name evidence="7" type="ORF">NCTC8849_02535</name>
</gene>
<dbReference type="InterPro" id="IPR043128">
    <property type="entry name" value="Rev_trsase/Diguanyl_cyclase"/>
</dbReference>
<dbReference type="PANTHER" id="PTHR45138">
    <property type="entry name" value="REGULATORY COMPONENTS OF SENSORY TRANSDUCTION SYSTEM"/>
    <property type="match status" value="1"/>
</dbReference>
<evidence type="ECO:0000256" key="2">
    <source>
        <dbReference type="ARBA" id="ARBA00004665"/>
    </source>
</evidence>
<dbReference type="GO" id="GO:0005525">
    <property type="term" value="F:GTP binding"/>
    <property type="evidence" value="ECO:0007669"/>
    <property type="project" value="UniProtKB-KW"/>
</dbReference>
<dbReference type="EC" id="2.7.7.65" evidence="3"/>